<keyword evidence="5" id="KW-0520">NAD</keyword>
<dbReference type="GO" id="GO:0070403">
    <property type="term" value="F:NAD+ binding"/>
    <property type="evidence" value="ECO:0007669"/>
    <property type="project" value="InterPro"/>
</dbReference>
<organism evidence="10 11">
    <name type="scientific">Niveispirillum lacus</name>
    <dbReference type="NCBI Taxonomy" id="1981099"/>
    <lineage>
        <taxon>Bacteria</taxon>
        <taxon>Pseudomonadati</taxon>
        <taxon>Pseudomonadota</taxon>
        <taxon>Alphaproteobacteria</taxon>
        <taxon>Rhodospirillales</taxon>
        <taxon>Azospirillaceae</taxon>
        <taxon>Niveispirillum</taxon>
    </lineage>
</organism>
<dbReference type="RefSeq" id="WP_094456968.1">
    <property type="nucleotide sequence ID" value="NZ_NOXU01000030.1"/>
</dbReference>
<evidence type="ECO:0000256" key="2">
    <source>
        <dbReference type="ARBA" id="ARBA00022832"/>
    </source>
</evidence>
<feature type="domain" description="3-hydroxyacyl-CoA dehydrogenase NAD binding" evidence="9">
    <location>
        <begin position="5"/>
        <end position="193"/>
    </location>
</feature>
<dbReference type="InterPro" id="IPR001753">
    <property type="entry name" value="Enoyl-CoA_hydra/iso"/>
</dbReference>
<dbReference type="Pfam" id="PF00378">
    <property type="entry name" value="ECH_1"/>
    <property type="match status" value="1"/>
</dbReference>
<name>A0A255YXX2_9PROT</name>
<comment type="pathway">
    <text evidence="1">Lipid metabolism; fatty acid beta-oxidation.</text>
</comment>
<feature type="domain" description="3-hydroxyacyl-CoA dehydrogenase C-terminal" evidence="8">
    <location>
        <begin position="347"/>
        <end position="400"/>
    </location>
</feature>
<dbReference type="SUPFAM" id="SSF52096">
    <property type="entry name" value="ClpP/crotonase"/>
    <property type="match status" value="1"/>
</dbReference>
<evidence type="ECO:0000313" key="10">
    <source>
        <dbReference type="EMBL" id="OYQ33525.1"/>
    </source>
</evidence>
<evidence type="ECO:0000256" key="3">
    <source>
        <dbReference type="ARBA" id="ARBA00022963"/>
    </source>
</evidence>
<evidence type="ECO:0000259" key="8">
    <source>
        <dbReference type="Pfam" id="PF00725"/>
    </source>
</evidence>
<keyword evidence="2" id="KW-0276">Fatty acid metabolism</keyword>
<accession>A0A255YXX2</accession>
<evidence type="ECO:0000256" key="4">
    <source>
        <dbReference type="ARBA" id="ARBA00023002"/>
    </source>
</evidence>
<dbReference type="PANTHER" id="PTHR48075:SF7">
    <property type="entry name" value="3-HYDROXYACYL-COA DEHYDROGENASE-RELATED"/>
    <property type="match status" value="1"/>
</dbReference>
<gene>
    <name evidence="10" type="ORF">CHU95_14110</name>
</gene>
<evidence type="ECO:0000313" key="11">
    <source>
        <dbReference type="Proteomes" id="UP000216998"/>
    </source>
</evidence>
<comment type="catalytic activity">
    <reaction evidence="7">
        <text>a (3S)-3-hydroxyacyl-CoA + NAD(+) = a 3-oxoacyl-CoA + NADH + H(+)</text>
        <dbReference type="Rhea" id="RHEA:22432"/>
        <dbReference type="ChEBI" id="CHEBI:15378"/>
        <dbReference type="ChEBI" id="CHEBI:57318"/>
        <dbReference type="ChEBI" id="CHEBI:57540"/>
        <dbReference type="ChEBI" id="CHEBI:57945"/>
        <dbReference type="ChEBI" id="CHEBI:90726"/>
        <dbReference type="EC" id="1.1.1.35"/>
    </reaction>
</comment>
<dbReference type="Pfam" id="PF00725">
    <property type="entry name" value="3HCDH"/>
    <property type="match status" value="2"/>
</dbReference>
<dbReference type="InterPro" id="IPR036291">
    <property type="entry name" value="NAD(P)-bd_dom_sf"/>
</dbReference>
<evidence type="ECO:0000256" key="6">
    <source>
        <dbReference type="ARBA" id="ARBA00023098"/>
    </source>
</evidence>
<dbReference type="CDD" id="cd06558">
    <property type="entry name" value="crotonase-like"/>
    <property type="match status" value="1"/>
</dbReference>
<keyword evidence="11" id="KW-1185">Reference proteome</keyword>
<dbReference type="Proteomes" id="UP000216998">
    <property type="component" value="Unassembled WGS sequence"/>
</dbReference>
<evidence type="ECO:0000259" key="9">
    <source>
        <dbReference type="Pfam" id="PF02737"/>
    </source>
</evidence>
<dbReference type="AlphaFoldDB" id="A0A255YXX2"/>
<evidence type="ECO:0000256" key="7">
    <source>
        <dbReference type="ARBA" id="ARBA00049556"/>
    </source>
</evidence>
<dbReference type="SUPFAM" id="SSF51735">
    <property type="entry name" value="NAD(P)-binding Rossmann-fold domains"/>
    <property type="match status" value="1"/>
</dbReference>
<dbReference type="UniPathway" id="UPA00659"/>
<protein>
    <submittedName>
        <fullName evidence="10">3-hydroxyacyl-CoA dehydrogenase</fullName>
    </submittedName>
</protein>
<dbReference type="Gene3D" id="3.40.50.720">
    <property type="entry name" value="NAD(P)-binding Rossmann-like Domain"/>
    <property type="match status" value="1"/>
</dbReference>
<sequence length="780" mass="83364">MTIKKAAVIGSGVMGSGIAAHIANAGIPVYLLDIVPQAVKDNGGDRSVVAKTAIDKMLKTDPAPFMHKKAASLVTPGNIEDDLEKLADVDWIVEAVLENPKVKHDLYQKLEAVRKDGSIVSSNTSTIPLSILLEGQTERFAADFCITHFFNPPRYMRLLEVVKGPKTRQDAFDTVSAFCDRVLGKGVVECKDTPGFIANRIGTYFMAVAVNEAIDGGLTVEEADAITGRPMGIPKTGTFGLIDLVGLDLMPLISKSLLSTLPADDDYRRIHRDNALANKMIAEGYTGRKGKGGFYRQTKLADGRRVKEAIDLKTGAYRKSEKATLASASAKNLKALVETADAGGAYAWRVLSQALSYAADLVPQIAEQITAVDEAMRLGYNWKSGPFELIDQLGTGWFAEKLVAEGKEVPHMVKVAAGRPFYKVEGAKLLFLGTDGEYAEVKRPDGVLLLTDIKRGSKPVAKNGSASLWDIGDGVLCLEFTSKMNALDQDIMGMIRKAMGIIGDGKSGAYKALVIHNEAQNFSVGANLGLALFAINIGLWPQIEATIAEGQNTYKALKYAPFPTVAAPSGMALGGGCEILLHSSAVQAHAETYSGLVEVGVGVLPGWGGCKEMVIRHLANKRRPGGPMPALSAAFEAISTAKVAKSAFEARDMLILRPTDGITFNKDRLLADAKAKALELAANYTPPQEPEIRLPGPTAAAAFSMAVDGFAQQGKATPHDVVVSKAIGFVLSGGNTDITQVLTEDDLLTLEREGFLALTKTNGTINRIEHMLETGKPLRN</sequence>
<evidence type="ECO:0000256" key="1">
    <source>
        <dbReference type="ARBA" id="ARBA00005005"/>
    </source>
</evidence>
<keyword evidence="3" id="KW-0442">Lipid degradation</keyword>
<dbReference type="PANTHER" id="PTHR48075">
    <property type="entry name" value="3-HYDROXYACYL-COA DEHYDROGENASE FAMILY PROTEIN"/>
    <property type="match status" value="1"/>
</dbReference>
<dbReference type="InterPro" id="IPR006176">
    <property type="entry name" value="3-OHacyl-CoA_DH_NAD-bd"/>
</dbReference>
<dbReference type="Gene3D" id="3.90.226.10">
    <property type="entry name" value="2-enoyl-CoA Hydratase, Chain A, domain 1"/>
    <property type="match status" value="1"/>
</dbReference>
<dbReference type="InterPro" id="IPR029045">
    <property type="entry name" value="ClpP/crotonase-like_dom_sf"/>
</dbReference>
<feature type="domain" description="3-hydroxyacyl-CoA dehydrogenase C-terminal" evidence="8">
    <location>
        <begin position="195"/>
        <end position="296"/>
    </location>
</feature>
<keyword evidence="6" id="KW-0443">Lipid metabolism</keyword>
<proteinExistence type="predicted"/>
<evidence type="ECO:0000256" key="5">
    <source>
        <dbReference type="ARBA" id="ARBA00023027"/>
    </source>
</evidence>
<dbReference type="EMBL" id="NOXU01000030">
    <property type="protein sequence ID" value="OYQ33525.1"/>
    <property type="molecule type" value="Genomic_DNA"/>
</dbReference>
<keyword evidence="4" id="KW-0560">Oxidoreductase</keyword>
<comment type="caution">
    <text evidence="10">The sequence shown here is derived from an EMBL/GenBank/DDBJ whole genome shotgun (WGS) entry which is preliminary data.</text>
</comment>
<reference evidence="10 11" key="1">
    <citation type="submission" date="2017-07" db="EMBL/GenBank/DDBJ databases">
        <title>Niveispirillum cyanobacteriorum sp. nov., isolated from cyanobacterial aggregates in a eutrophic lake.</title>
        <authorList>
            <person name="Cai H."/>
        </authorList>
    </citation>
    <scope>NUCLEOTIDE SEQUENCE [LARGE SCALE GENOMIC DNA]</scope>
    <source>
        <strain evidence="11">TH1-14</strain>
    </source>
</reference>
<dbReference type="InterPro" id="IPR006108">
    <property type="entry name" value="3HC_DH_C"/>
</dbReference>
<dbReference type="GO" id="GO:0003857">
    <property type="term" value="F:(3S)-3-hydroxyacyl-CoA dehydrogenase (NAD+) activity"/>
    <property type="evidence" value="ECO:0007669"/>
    <property type="project" value="UniProtKB-EC"/>
</dbReference>
<dbReference type="OrthoDB" id="5389341at2"/>
<dbReference type="Gene3D" id="1.10.1040.50">
    <property type="match status" value="1"/>
</dbReference>
<dbReference type="Pfam" id="PF02737">
    <property type="entry name" value="3HCDH_N"/>
    <property type="match status" value="1"/>
</dbReference>
<dbReference type="InterPro" id="IPR008927">
    <property type="entry name" value="6-PGluconate_DH-like_C_sf"/>
</dbReference>
<dbReference type="GO" id="GO:0006635">
    <property type="term" value="P:fatty acid beta-oxidation"/>
    <property type="evidence" value="ECO:0007669"/>
    <property type="project" value="UniProtKB-UniPathway"/>
</dbReference>
<dbReference type="SUPFAM" id="SSF48179">
    <property type="entry name" value="6-phosphogluconate dehydrogenase C-terminal domain-like"/>
    <property type="match status" value="2"/>
</dbReference>